<dbReference type="KEGG" id="phb:HYN04_04485"/>
<protein>
    <submittedName>
        <fullName evidence="1">Uncharacterized protein</fullName>
    </submittedName>
</protein>
<name>A0A2Z3HUS2_9CAUL</name>
<accession>A0A2Z3HUS2</accession>
<keyword evidence="2" id="KW-1185">Reference proteome</keyword>
<evidence type="ECO:0000313" key="1">
    <source>
        <dbReference type="EMBL" id="AWM77080.1"/>
    </source>
</evidence>
<evidence type="ECO:0000313" key="2">
    <source>
        <dbReference type="Proteomes" id="UP000247763"/>
    </source>
</evidence>
<proteinExistence type="predicted"/>
<reference evidence="2" key="1">
    <citation type="submission" date="2018-05" db="EMBL/GenBank/DDBJ databases">
        <title>Genome sequencing of Phenylobacterium sp. HYN0004.</title>
        <authorList>
            <person name="Yi H."/>
            <person name="Baek C."/>
        </authorList>
    </citation>
    <scope>NUCLEOTIDE SEQUENCE [LARGE SCALE GENOMIC DNA]</scope>
    <source>
        <strain evidence="2">HYN0004</strain>
    </source>
</reference>
<dbReference type="AlphaFoldDB" id="A0A2Z3HUS2"/>
<dbReference type="OrthoDB" id="7210911at2"/>
<dbReference type="EMBL" id="CP029479">
    <property type="protein sequence ID" value="AWM77080.1"/>
    <property type="molecule type" value="Genomic_DNA"/>
</dbReference>
<organism evidence="1 2">
    <name type="scientific">Phenylobacterium parvum</name>
    <dbReference type="NCBI Taxonomy" id="2201350"/>
    <lineage>
        <taxon>Bacteria</taxon>
        <taxon>Pseudomonadati</taxon>
        <taxon>Pseudomonadota</taxon>
        <taxon>Alphaproteobacteria</taxon>
        <taxon>Caulobacterales</taxon>
        <taxon>Caulobacteraceae</taxon>
        <taxon>Phenylobacterium</taxon>
    </lineage>
</organism>
<sequence length="137" mass="13836">MPVTPNSIITPQVPRSASGVATAANTAYGDAPAGAALIFAAGPNGARVTRVTAVTRASLTATECQLFRDHDGTGTVKRFFASRLMPAVTVSPSTAQAAVDFGYSDSAPLLLGAGEKLYGAIGQAQAGVVFCVEGADY</sequence>
<gene>
    <name evidence="1" type="ORF">HYN04_04485</name>
</gene>
<dbReference type="RefSeq" id="WP_110449649.1">
    <property type="nucleotide sequence ID" value="NZ_CP029479.1"/>
</dbReference>
<dbReference type="Proteomes" id="UP000247763">
    <property type="component" value="Chromosome"/>
</dbReference>